<evidence type="ECO:0000313" key="1">
    <source>
        <dbReference type="EMBL" id="PRQ09744.1"/>
    </source>
</evidence>
<accession>A0A2S9YXE1</accession>
<dbReference type="AlphaFoldDB" id="A0A2S9YXE1"/>
<gene>
    <name evidence="1" type="ORF">ENSA7_04990</name>
</gene>
<dbReference type="OrthoDB" id="5529477at2"/>
<reference evidence="1 2" key="1">
    <citation type="submission" date="2018-03" db="EMBL/GenBank/DDBJ databases">
        <title>Draft Genome Sequences of the Obligatory Marine Myxobacteria Enhygromyxa salina SWB007.</title>
        <authorList>
            <person name="Poehlein A."/>
            <person name="Moghaddam J.A."/>
            <person name="Harms H."/>
            <person name="Alanjari M."/>
            <person name="Koenig G.M."/>
            <person name="Daniel R."/>
            <person name="Schaeberle T.F."/>
        </authorList>
    </citation>
    <scope>NUCLEOTIDE SEQUENCE [LARGE SCALE GENOMIC DNA]</scope>
    <source>
        <strain evidence="1 2">SWB007</strain>
    </source>
</reference>
<comment type="caution">
    <text evidence="1">The sequence shown here is derived from an EMBL/GenBank/DDBJ whole genome shotgun (WGS) entry which is preliminary data.</text>
</comment>
<proteinExistence type="predicted"/>
<name>A0A2S9YXE1_9BACT</name>
<dbReference type="Proteomes" id="UP000238823">
    <property type="component" value="Unassembled WGS sequence"/>
</dbReference>
<dbReference type="RefSeq" id="WP_146157248.1">
    <property type="nucleotide sequence ID" value="NZ_PVNL01000013.1"/>
</dbReference>
<protein>
    <submittedName>
        <fullName evidence="1">Uncharacterized protein</fullName>
    </submittedName>
</protein>
<organism evidence="1 2">
    <name type="scientific">Enhygromyxa salina</name>
    <dbReference type="NCBI Taxonomy" id="215803"/>
    <lineage>
        <taxon>Bacteria</taxon>
        <taxon>Pseudomonadati</taxon>
        <taxon>Myxococcota</taxon>
        <taxon>Polyangia</taxon>
        <taxon>Nannocystales</taxon>
        <taxon>Nannocystaceae</taxon>
        <taxon>Enhygromyxa</taxon>
    </lineage>
</organism>
<dbReference type="EMBL" id="PVNL01000013">
    <property type="protein sequence ID" value="PRQ09744.1"/>
    <property type="molecule type" value="Genomic_DNA"/>
</dbReference>
<sequence length="372" mass="38939">MSGAAMKCLNTSQLVFGVDWHLSFPPLKPVLAPHAVIWVVGWSQKTNFLWAVTTSKASSPESGVSTPVVVDGGYAIAIDHDAGPHPVHLFPNLLYPIITIGSSSKAKFASGTVITPQGPMAIAVAYWLNFNLNCQDFPLPPLPTGVTVAAFCKVRAGFTLGDLFRGLGAMAIDMAIQWLIGAITAVTFGAVRGARGWFMSAIHGSAKWSVFKVGFGRSLSSSFRPGFLAGLSPRGLSRAVGNLFQGSARALKSGTLSAIHGQGFRGAFKTGWGRAMTNGAAKTSALSVSSSVTVFGNTVKGMFSATAGRNTIISPLGFEYLKGLVSTSNNIWGIGSPMGLSSDTSLYSRVNPTDWVMNLGRSMTDIPGSGAD</sequence>
<evidence type="ECO:0000313" key="2">
    <source>
        <dbReference type="Proteomes" id="UP000238823"/>
    </source>
</evidence>